<comment type="caution">
    <text evidence="1">The sequence shown here is derived from an EMBL/GenBank/DDBJ whole genome shotgun (WGS) entry which is preliminary data.</text>
</comment>
<dbReference type="RefSeq" id="WP_120119133.1">
    <property type="nucleotide sequence ID" value="NZ_DAMDJW010000116.1"/>
</dbReference>
<name>A0A429X1E7_SIMTE</name>
<dbReference type="EMBL" id="QYTW02000037">
    <property type="protein sequence ID" value="RST57286.1"/>
    <property type="molecule type" value="Genomic_DNA"/>
</dbReference>
<dbReference type="OrthoDB" id="9783294at2"/>
<sequence>MLVQQKSINDFLEQNENGIFSMLKKIVNTDSYSRLKALFVVLIPSKKEIQRFCFASLLSI</sequence>
<evidence type="ECO:0000313" key="2">
    <source>
        <dbReference type="Proteomes" id="UP000287296"/>
    </source>
</evidence>
<organism evidence="1 2">
    <name type="scientific">Siminovitchia terrae</name>
    <name type="common">Bacillus terrae</name>
    <dbReference type="NCBI Taxonomy" id="1914933"/>
    <lineage>
        <taxon>Bacteria</taxon>
        <taxon>Bacillati</taxon>
        <taxon>Bacillota</taxon>
        <taxon>Bacilli</taxon>
        <taxon>Bacillales</taxon>
        <taxon>Bacillaceae</taxon>
        <taxon>Siminovitchia</taxon>
    </lineage>
</organism>
<accession>A0A429X1E7</accession>
<dbReference type="Proteomes" id="UP000287296">
    <property type="component" value="Unassembled WGS sequence"/>
</dbReference>
<gene>
    <name evidence="1" type="ORF">D5F11_023425</name>
</gene>
<proteinExistence type="predicted"/>
<dbReference type="AlphaFoldDB" id="A0A429X1E7"/>
<evidence type="ECO:0000313" key="1">
    <source>
        <dbReference type="EMBL" id="RST57286.1"/>
    </source>
</evidence>
<reference evidence="1 2" key="1">
    <citation type="submission" date="2018-12" db="EMBL/GenBank/DDBJ databases">
        <authorList>
            <person name="Sun L."/>
            <person name="Chen Z."/>
        </authorList>
    </citation>
    <scope>NUCLEOTIDE SEQUENCE [LARGE SCALE GENOMIC DNA]</scope>
    <source>
        <strain evidence="1 2">LMG 29736</strain>
    </source>
</reference>
<protein>
    <submittedName>
        <fullName evidence="1">Uncharacterized protein</fullName>
    </submittedName>
</protein>